<evidence type="ECO:0000313" key="2">
    <source>
        <dbReference type="RefSeq" id="XP_065669962.1"/>
    </source>
</evidence>
<dbReference type="Proteomes" id="UP001652625">
    <property type="component" value="Chromosome 12"/>
</dbReference>
<gene>
    <name evidence="2" type="primary">LOC101240357</name>
</gene>
<organism evidence="1 2">
    <name type="scientific">Hydra vulgaris</name>
    <name type="common">Hydra</name>
    <name type="synonym">Hydra attenuata</name>
    <dbReference type="NCBI Taxonomy" id="6087"/>
    <lineage>
        <taxon>Eukaryota</taxon>
        <taxon>Metazoa</taxon>
        <taxon>Cnidaria</taxon>
        <taxon>Hydrozoa</taxon>
        <taxon>Hydroidolina</taxon>
        <taxon>Anthoathecata</taxon>
        <taxon>Aplanulata</taxon>
        <taxon>Hydridae</taxon>
        <taxon>Hydra</taxon>
    </lineage>
</organism>
<sequence length="922" mass="103460">MNAYVRKRDKLLSVVNRLHTEGVIALEEIKSIYNKDYLKSVVCPFLLEDRQITNTIEVEPGNGAKISCRGYLLRQKRYEGSSSCDNCGHIVFKLFSTPDTEVQTSLKDKCTKIKVCKTCLNEHGGFQISGKKILKKEVPSLTEYLPNGMTSTRASNSWYFVRKDICSSKSSKRPITYKISCLSDLSDMSDEEAESSMDYKNDLILISRKPPIVNVNDSKDILNLILFPSFIDDIPIVISPRLREKKTSNVKALVHDTLSELVEKVVCATDKAIQSEELPQNTKTNETQQNIITNLLENIEDNITLVIDNKANNIVDVDSSTKFLAKGDYRLVESLDFEKKKLLGNDKNRVFLYAGVCSLVTPIIQQKGHFIYNASRSSLYNRWGLSLKNEHIPNYLQQRKAKPASFSYRLRKRNLDMFLHKNLENESELKASEKQFDLKKSKDELSDESNLEFYKKDASSTTLKNVQLFETCVTCKKVFKSFQAYKMTNGHETVGKSGVVHCKECADKNLYEVIKKDKNFEKFKTTTNWHINSEEITAAKNLNPLKRKLLNVIPNNSFEKKMKSPDKDKVVVDLTKKMKSPDKDKVVVDLTKPSNVKLKNQTTKSSEEIVAKSNGKCLFVQSSSSPSASSKISYTNSSLDALAGSDIVINGRSYKIDTEFKLNDLLKDNEAANKLGTTQKAFLTQLPGILQRVNPKKTYVQSKVGGTSSSLESMRRTVYSYPVKQHIVSTLSQSLQKNSLTFASPSVRLSVPSFSPKVIVSARPNASYISIKPTPANLFSSTSIKKGEKSSFSTNTQWSISPKSSSTPSIVKSSGCTQIITSSKSTSSINIPINQSCKINLTSFQLKPPYNNPDQKVKHFSASQSHRIKQYSHSTDNFKIVNKVNDISNNLDKKSSKTLSNPVPIKHLSTAEITCKIEPNIV</sequence>
<dbReference type="GeneID" id="101240357"/>
<accession>A0ABM4D6N9</accession>
<evidence type="ECO:0000313" key="1">
    <source>
        <dbReference type="Proteomes" id="UP001652625"/>
    </source>
</evidence>
<dbReference type="RefSeq" id="XP_065669962.1">
    <property type="nucleotide sequence ID" value="XM_065813890.1"/>
</dbReference>
<reference evidence="2" key="1">
    <citation type="submission" date="2025-08" db="UniProtKB">
        <authorList>
            <consortium name="RefSeq"/>
        </authorList>
    </citation>
    <scope>IDENTIFICATION</scope>
</reference>
<keyword evidence="1" id="KW-1185">Reference proteome</keyword>
<name>A0ABM4D6N9_HYDVU</name>
<protein>
    <submittedName>
        <fullName evidence="2">Uncharacterized protein LOC101240357 isoform X1</fullName>
    </submittedName>
</protein>
<proteinExistence type="predicted"/>